<evidence type="ECO:0000256" key="3">
    <source>
        <dbReference type="ARBA" id="ARBA00022679"/>
    </source>
</evidence>
<evidence type="ECO:0000256" key="1">
    <source>
        <dbReference type="ARBA" id="ARBA00001964"/>
    </source>
</evidence>
<accession>A0A1G8EFD4</accession>
<dbReference type="FunFam" id="3.40.50.970:FF:000129">
    <property type="entry name" value="Transketolase"/>
    <property type="match status" value="1"/>
</dbReference>
<dbReference type="RefSeq" id="WP_057897521.1">
    <property type="nucleotide sequence ID" value="NZ_CP080764.1"/>
</dbReference>
<protein>
    <submittedName>
        <fullName evidence="6 7">Transketolase</fullName>
    </submittedName>
</protein>
<dbReference type="CDD" id="cd07033">
    <property type="entry name" value="TPP_PYR_DXS_TK_like"/>
    <property type="match status" value="1"/>
</dbReference>
<dbReference type="Pfam" id="PF02779">
    <property type="entry name" value="Transket_pyr"/>
    <property type="match status" value="1"/>
</dbReference>
<dbReference type="PROSITE" id="PS00802">
    <property type="entry name" value="TRANSKETOLASE_2"/>
    <property type="match status" value="1"/>
</dbReference>
<dbReference type="SUPFAM" id="SSF52518">
    <property type="entry name" value="Thiamin diphosphate-binding fold (THDP-binding)"/>
    <property type="match status" value="1"/>
</dbReference>
<dbReference type="SUPFAM" id="SSF52922">
    <property type="entry name" value="TK C-terminal domain-like"/>
    <property type="match status" value="1"/>
</dbReference>
<dbReference type="InterPro" id="IPR009014">
    <property type="entry name" value="Transketo_C/PFOR_II"/>
</dbReference>
<dbReference type="InterPro" id="IPR033248">
    <property type="entry name" value="Transketolase_C"/>
</dbReference>
<dbReference type="InterPro" id="IPR029061">
    <property type="entry name" value="THDP-binding"/>
</dbReference>
<evidence type="ECO:0000256" key="2">
    <source>
        <dbReference type="ARBA" id="ARBA00007131"/>
    </source>
</evidence>
<dbReference type="InterPro" id="IPR020826">
    <property type="entry name" value="Transketolase_BS"/>
</dbReference>
<evidence type="ECO:0000313" key="8">
    <source>
        <dbReference type="Proteomes" id="UP000198956"/>
    </source>
</evidence>
<dbReference type="Proteomes" id="UP000826616">
    <property type="component" value="Chromosome"/>
</dbReference>
<dbReference type="GeneID" id="97143051"/>
<reference evidence="6 9" key="2">
    <citation type="submission" date="2021-08" db="EMBL/GenBank/DDBJ databases">
        <title>Complete genome sequence of the strain Aneurinibacillus thermoaerophilus CCM 8960.</title>
        <authorList>
            <person name="Musilova J."/>
            <person name="Kourilova X."/>
            <person name="Pernicova I."/>
            <person name="Bezdicek M."/>
            <person name="Lengerova M."/>
            <person name="Obruca S."/>
            <person name="Sedlar K."/>
        </authorList>
    </citation>
    <scope>NUCLEOTIDE SEQUENCE [LARGE SCALE GENOMIC DNA]</scope>
    <source>
        <strain evidence="6 9">CCM 8960</strain>
    </source>
</reference>
<evidence type="ECO:0000256" key="4">
    <source>
        <dbReference type="ARBA" id="ARBA00023052"/>
    </source>
</evidence>
<proteinExistence type="inferred from homology"/>
<evidence type="ECO:0000259" key="5">
    <source>
        <dbReference type="SMART" id="SM00861"/>
    </source>
</evidence>
<evidence type="ECO:0000313" key="7">
    <source>
        <dbReference type="EMBL" id="SDH68586.1"/>
    </source>
</evidence>
<feature type="domain" description="Transketolase-like pyrimidine-binding" evidence="5">
    <location>
        <begin position="9"/>
        <end position="174"/>
    </location>
</feature>
<gene>
    <name evidence="6" type="ORF">K3F53_16845</name>
    <name evidence="7" type="ORF">SAMN04489735_104323</name>
</gene>
<dbReference type="Gene3D" id="3.40.50.970">
    <property type="match status" value="1"/>
</dbReference>
<dbReference type="GO" id="GO:0016740">
    <property type="term" value="F:transferase activity"/>
    <property type="evidence" value="ECO:0007669"/>
    <property type="project" value="UniProtKB-KW"/>
</dbReference>
<dbReference type="OrthoDB" id="9803371at2"/>
<evidence type="ECO:0000313" key="6">
    <source>
        <dbReference type="EMBL" id="QYY42486.1"/>
    </source>
</evidence>
<dbReference type="InterPro" id="IPR005475">
    <property type="entry name" value="Transketolase-like_Pyr-bd"/>
</dbReference>
<comment type="cofactor">
    <cofactor evidence="1">
        <name>thiamine diphosphate</name>
        <dbReference type="ChEBI" id="CHEBI:58937"/>
    </cofactor>
</comment>
<dbReference type="AlphaFoldDB" id="A0A1G8EFD4"/>
<keyword evidence="3" id="KW-0808">Transferase</keyword>
<dbReference type="SMART" id="SM00861">
    <property type="entry name" value="Transket_pyr"/>
    <property type="match status" value="1"/>
</dbReference>
<keyword evidence="4" id="KW-0786">Thiamine pyrophosphate</keyword>
<dbReference type="EMBL" id="FNDE01000043">
    <property type="protein sequence ID" value="SDH68586.1"/>
    <property type="molecule type" value="Genomic_DNA"/>
</dbReference>
<dbReference type="PANTHER" id="PTHR43825">
    <property type="entry name" value="PYRUVATE DEHYDROGENASE E1 COMPONENT"/>
    <property type="match status" value="1"/>
</dbReference>
<dbReference type="PANTHER" id="PTHR43825:SF1">
    <property type="entry name" value="TRANSKETOLASE-LIKE PYRIMIDINE-BINDING DOMAIN-CONTAINING PROTEIN"/>
    <property type="match status" value="1"/>
</dbReference>
<organism evidence="7 8">
    <name type="scientific">Aneurinibacillus thermoaerophilus</name>
    <dbReference type="NCBI Taxonomy" id="143495"/>
    <lineage>
        <taxon>Bacteria</taxon>
        <taxon>Bacillati</taxon>
        <taxon>Bacillota</taxon>
        <taxon>Bacilli</taxon>
        <taxon>Bacillales</taxon>
        <taxon>Paenibacillaceae</taxon>
        <taxon>Aneurinibacillus group</taxon>
        <taxon>Aneurinibacillus</taxon>
    </lineage>
</organism>
<keyword evidence="9" id="KW-1185">Reference proteome</keyword>
<name>A0A1G8EFD4_ANETH</name>
<sequence length="314" mass="33662">MEKTTVKKIATRDAYGQVLVELGHENPDIVVLDADLAKSTKTAEFAKVFPERFFDVGIAEANMIGMAAGLATCGKIPFASTFALFGSLRVADMIRNSVCYPNLNVKIAVTHQGLTLGEDGASHQAVEDIALMRAIPNMTVIIPADATETKKAIRAAANTHGPMYIRMGRPSVPVLFDDSYEFEIGKGVQIREGNDVAIIATGVMVHIALEAAELLAQEGIQARVINMATIKPIDEEIIVKAAQETKGIVTAEEANIYGGLGAAVAEVLCEKHPAKLRRVGVQDTFGESGKPDELLQKYGLTAENIATKAKEMLK</sequence>
<dbReference type="Gene3D" id="3.40.50.920">
    <property type="match status" value="1"/>
</dbReference>
<dbReference type="EMBL" id="CP080764">
    <property type="protein sequence ID" value="QYY42486.1"/>
    <property type="molecule type" value="Genomic_DNA"/>
</dbReference>
<evidence type="ECO:0000313" key="9">
    <source>
        <dbReference type="Proteomes" id="UP000826616"/>
    </source>
</evidence>
<reference evidence="7 8" key="1">
    <citation type="submission" date="2016-10" db="EMBL/GenBank/DDBJ databases">
        <authorList>
            <person name="de Groot N.N."/>
        </authorList>
    </citation>
    <scope>NUCLEOTIDE SEQUENCE [LARGE SCALE GENOMIC DNA]</scope>
    <source>
        <strain evidence="7 8">L 420-91</strain>
    </source>
</reference>
<comment type="similarity">
    <text evidence="2">Belongs to the transketolase family.</text>
</comment>
<dbReference type="InterPro" id="IPR051157">
    <property type="entry name" value="PDH/Transketolase"/>
</dbReference>
<dbReference type="Pfam" id="PF02780">
    <property type="entry name" value="Transketolase_C"/>
    <property type="match status" value="1"/>
</dbReference>
<dbReference type="Proteomes" id="UP000198956">
    <property type="component" value="Unassembled WGS sequence"/>
</dbReference>